<keyword evidence="3" id="KW-1185">Reference proteome</keyword>
<dbReference type="Pfam" id="PF00561">
    <property type="entry name" value="Abhydrolase_1"/>
    <property type="match status" value="1"/>
</dbReference>
<dbReference type="SUPFAM" id="SSF53474">
    <property type="entry name" value="alpha/beta-Hydrolases"/>
    <property type="match status" value="1"/>
</dbReference>
<name>A0ABS1WNH1_9FLAO</name>
<dbReference type="InterPro" id="IPR000073">
    <property type="entry name" value="AB_hydrolase_1"/>
</dbReference>
<feature type="domain" description="AB hydrolase-1" evidence="1">
    <location>
        <begin position="20"/>
        <end position="244"/>
    </location>
</feature>
<dbReference type="RefSeq" id="WP_116823903.1">
    <property type="nucleotide sequence ID" value="NZ_JAEMEF010000012.1"/>
</dbReference>
<accession>A0ABS1WNH1</accession>
<evidence type="ECO:0000259" key="1">
    <source>
        <dbReference type="Pfam" id="PF00561"/>
    </source>
</evidence>
<protein>
    <submittedName>
        <fullName evidence="2">Alpha/beta hydrolase</fullName>
    </submittedName>
</protein>
<proteinExistence type="predicted"/>
<reference evidence="2 3" key="1">
    <citation type="submission" date="2020-12" db="EMBL/GenBank/DDBJ databases">
        <title>Olleya sediminilitoris sp. nov., isolated from a tidal flat.</title>
        <authorList>
            <person name="Park S."/>
            <person name="Yoon J.-H."/>
        </authorList>
    </citation>
    <scope>NUCLEOTIDE SEQUENCE [LARGE SCALE GENOMIC DNA]</scope>
    <source>
        <strain evidence="2 3">YSTF-M6</strain>
    </source>
</reference>
<comment type="caution">
    <text evidence="2">The sequence shown here is derived from an EMBL/GenBank/DDBJ whole genome shotgun (WGS) entry which is preliminary data.</text>
</comment>
<organism evidence="2 3">
    <name type="scientific">Olleya sediminilitoris</name>
    <dbReference type="NCBI Taxonomy" id="2795739"/>
    <lineage>
        <taxon>Bacteria</taxon>
        <taxon>Pseudomonadati</taxon>
        <taxon>Bacteroidota</taxon>
        <taxon>Flavobacteriia</taxon>
        <taxon>Flavobacteriales</taxon>
        <taxon>Flavobacteriaceae</taxon>
    </lineage>
</organism>
<dbReference type="Proteomes" id="UP000605013">
    <property type="component" value="Unassembled WGS sequence"/>
</dbReference>
<keyword evidence="2" id="KW-0378">Hydrolase</keyword>
<sequence>MILSYKGISISYSVYGQGETVVLLHGFLENSTMWTQTVATLSKSNQVITIDLLGHGLTGCLGYIHTMSNFADAVDAVLIHLKIKTSTIIGHSLGGYVALAFAEKKPDALKGLCLLNSTPFADSQDRIKLRNRAIQVAKTNYQNLVSMSISNLFYENNRQQFEKEIEIIKNEALKTPLQGYVATQEGMKIRTDKTSVFSKLNCKKLIIAGTNDPILSTNDLSKLKRMNDLNIVLLHGGHMLYIENKDEFLQKIVHFIE</sequence>
<dbReference type="GO" id="GO:0016787">
    <property type="term" value="F:hydrolase activity"/>
    <property type="evidence" value="ECO:0007669"/>
    <property type="project" value="UniProtKB-KW"/>
</dbReference>
<dbReference type="InterPro" id="IPR029058">
    <property type="entry name" value="AB_hydrolase_fold"/>
</dbReference>
<dbReference type="Gene3D" id="3.40.50.1820">
    <property type="entry name" value="alpha/beta hydrolase"/>
    <property type="match status" value="1"/>
</dbReference>
<evidence type="ECO:0000313" key="3">
    <source>
        <dbReference type="Proteomes" id="UP000605013"/>
    </source>
</evidence>
<gene>
    <name evidence="2" type="ORF">JAO71_12690</name>
</gene>
<dbReference type="EMBL" id="JAEMEF010000012">
    <property type="protein sequence ID" value="MBL7560658.1"/>
    <property type="molecule type" value="Genomic_DNA"/>
</dbReference>
<dbReference type="PRINTS" id="PR00111">
    <property type="entry name" value="ABHYDROLASE"/>
</dbReference>
<dbReference type="InterPro" id="IPR050266">
    <property type="entry name" value="AB_hydrolase_sf"/>
</dbReference>
<dbReference type="PANTHER" id="PTHR43798">
    <property type="entry name" value="MONOACYLGLYCEROL LIPASE"/>
    <property type="match status" value="1"/>
</dbReference>
<evidence type="ECO:0000313" key="2">
    <source>
        <dbReference type="EMBL" id="MBL7560658.1"/>
    </source>
</evidence>